<dbReference type="GeneID" id="25267964"/>
<dbReference type="AlphaFoldDB" id="A0A066WGU2"/>
<dbReference type="InParanoid" id="A0A066WGU2"/>
<evidence type="ECO:0000259" key="7">
    <source>
        <dbReference type="Pfam" id="PF08547"/>
    </source>
</evidence>
<dbReference type="GO" id="GO:0005783">
    <property type="term" value="C:endoplasmic reticulum"/>
    <property type="evidence" value="ECO:0007669"/>
    <property type="project" value="TreeGrafter"/>
</dbReference>
<gene>
    <name evidence="8" type="ORF">K437DRAFT_95326</name>
</gene>
<dbReference type="HOGENOM" id="CLU_729969_0_0_1"/>
<evidence type="ECO:0000256" key="1">
    <source>
        <dbReference type="ARBA" id="ARBA00004141"/>
    </source>
</evidence>
<organism evidence="8 9">
    <name type="scientific">Tilletiaria anomala (strain ATCC 24038 / CBS 436.72 / UBC 951)</name>
    <dbReference type="NCBI Taxonomy" id="1037660"/>
    <lineage>
        <taxon>Eukaryota</taxon>
        <taxon>Fungi</taxon>
        <taxon>Dikarya</taxon>
        <taxon>Basidiomycota</taxon>
        <taxon>Ustilaginomycotina</taxon>
        <taxon>Exobasidiomycetes</taxon>
        <taxon>Georgefischeriales</taxon>
        <taxon>Tilletiariaceae</taxon>
        <taxon>Tilletiaria</taxon>
    </lineage>
</organism>
<evidence type="ECO:0000256" key="4">
    <source>
        <dbReference type="ARBA" id="ARBA00023136"/>
    </source>
</evidence>
<dbReference type="Pfam" id="PF08547">
    <property type="entry name" value="CIA30"/>
    <property type="match status" value="1"/>
</dbReference>
<dbReference type="Proteomes" id="UP000027361">
    <property type="component" value="Unassembled WGS sequence"/>
</dbReference>
<proteinExistence type="predicted"/>
<comment type="caution">
    <text evidence="8">The sequence shown here is derived from an EMBL/GenBank/DDBJ whole genome shotgun (WGS) entry which is preliminary data.</text>
</comment>
<evidence type="ECO:0000313" key="9">
    <source>
        <dbReference type="Proteomes" id="UP000027361"/>
    </source>
</evidence>
<evidence type="ECO:0000259" key="6">
    <source>
        <dbReference type="Pfam" id="PF08510"/>
    </source>
</evidence>
<dbReference type="InterPro" id="IPR013717">
    <property type="entry name" value="PIG-P"/>
</dbReference>
<reference evidence="8 9" key="1">
    <citation type="submission" date="2014-05" db="EMBL/GenBank/DDBJ databases">
        <title>Draft genome sequence of a rare smut relative, Tilletiaria anomala UBC 951.</title>
        <authorList>
            <consortium name="DOE Joint Genome Institute"/>
            <person name="Toome M."/>
            <person name="Kuo A."/>
            <person name="Henrissat B."/>
            <person name="Lipzen A."/>
            <person name="Tritt A."/>
            <person name="Yoshinaga Y."/>
            <person name="Zane M."/>
            <person name="Barry K."/>
            <person name="Grigoriev I.V."/>
            <person name="Spatafora J.W."/>
            <person name="Aimea M.C."/>
        </authorList>
    </citation>
    <scope>NUCLEOTIDE SEQUENCE [LARGE SCALE GENOMIC DNA]</scope>
    <source>
        <strain evidence="8 9">UBC 951</strain>
    </source>
</reference>
<keyword evidence="3 5" id="KW-1133">Transmembrane helix</keyword>
<dbReference type="InterPro" id="IPR013857">
    <property type="entry name" value="NADH-UbQ_OxRdtase-assoc_prot30"/>
</dbReference>
<dbReference type="RefSeq" id="XP_013246056.1">
    <property type="nucleotide sequence ID" value="XM_013390602.1"/>
</dbReference>
<dbReference type="InterPro" id="IPR052263">
    <property type="entry name" value="GPI_Anchor_Biosynth"/>
</dbReference>
<feature type="domain" description="PIG-P" evidence="6">
    <location>
        <begin position="266"/>
        <end position="389"/>
    </location>
</feature>
<feature type="transmembrane region" description="Helical" evidence="5">
    <location>
        <begin position="229"/>
        <end position="247"/>
    </location>
</feature>
<evidence type="ECO:0000256" key="5">
    <source>
        <dbReference type="SAM" id="Phobius"/>
    </source>
</evidence>
<dbReference type="OMA" id="NREWAFL"/>
<dbReference type="OrthoDB" id="426386at2759"/>
<comment type="subcellular location">
    <subcellularLocation>
        <location evidence="1">Membrane</location>
        <topology evidence="1">Multi-pass membrane protein</topology>
    </subcellularLocation>
</comment>
<dbReference type="PANTHER" id="PTHR46346">
    <property type="entry name" value="PHOSPHATIDYLINOSITOL N-ACETYLGLUCOSAMINYLTRANSFERASE SUBUNIT P"/>
    <property type="match status" value="1"/>
</dbReference>
<evidence type="ECO:0000256" key="2">
    <source>
        <dbReference type="ARBA" id="ARBA00022692"/>
    </source>
</evidence>
<accession>A0A066WGU2</accession>
<evidence type="ECO:0000313" key="8">
    <source>
        <dbReference type="EMBL" id="KDN53217.1"/>
    </source>
</evidence>
<feature type="transmembrane region" description="Helical" evidence="5">
    <location>
        <begin position="309"/>
        <end position="332"/>
    </location>
</feature>
<dbReference type="EMBL" id="JMSN01000003">
    <property type="protein sequence ID" value="KDN53217.1"/>
    <property type="molecule type" value="Genomic_DNA"/>
</dbReference>
<keyword evidence="2 5" id="KW-0812">Transmembrane</keyword>
<keyword evidence="9" id="KW-1185">Reference proteome</keyword>
<name>A0A066WGU2_TILAU</name>
<feature type="transmembrane region" description="Helical" evidence="5">
    <location>
        <begin position="267"/>
        <end position="289"/>
    </location>
</feature>
<feature type="domain" description="NADH:ubiquinone oxidoreductase intermediate-associated protein 30" evidence="7">
    <location>
        <begin position="176"/>
        <end position="233"/>
    </location>
</feature>
<dbReference type="GO" id="GO:0016020">
    <property type="term" value="C:membrane"/>
    <property type="evidence" value="ECO:0007669"/>
    <property type="project" value="UniProtKB-SubCell"/>
</dbReference>
<dbReference type="GO" id="GO:0006506">
    <property type="term" value="P:GPI anchor biosynthetic process"/>
    <property type="evidence" value="ECO:0007669"/>
    <property type="project" value="TreeGrafter"/>
</dbReference>
<dbReference type="PANTHER" id="PTHR46346:SF1">
    <property type="entry name" value="PHOSPHATIDYLINOSITOL N-ACETYLGLUCOSAMINYLTRANSFERASE SUBUNIT P"/>
    <property type="match status" value="1"/>
</dbReference>
<evidence type="ECO:0000256" key="3">
    <source>
        <dbReference type="ARBA" id="ARBA00022989"/>
    </source>
</evidence>
<protein>
    <submittedName>
        <fullName evidence="8">CIA30-domain-containing protein</fullName>
    </submittedName>
</protein>
<dbReference type="Pfam" id="PF08510">
    <property type="entry name" value="PIG-P"/>
    <property type="match status" value="1"/>
</dbReference>
<keyword evidence="4 5" id="KW-0472">Membrane</keyword>
<dbReference type="STRING" id="1037660.A0A066WGU2"/>
<sequence length="393" mass="43553">MESVLYGPPRLAKAPARHWITSDFRDVDDRVRGGSSRSTLRLIGQDIRTSVTPDVKRKEKAKEPSEDIENIGEVVFEGFLDTTTLGGAGFSSQVCSTGFPWSVSQEQFRGLALRYRQPSPSVQPEEKQPGGGNTPVTSYVIQLKMAVPESRPDGRRESVVAYEWEFDTNTAAAKETPVGQLVRVAADWSAFRPTYRGRPKDGAEPLDPAKVKEWSIMARSNFGSQSGSFLLQIAALSAIHSTTNLLATGKETNKNLMHPVDRTSGEYYGFALFIFATVMWALWCLWALLPDSALKWLGVEWYPNREWAYLIPAWSLMTVLLTYIGFMALNIYNTPSHEDLRTVTDSHANVLPQPGALAGMRISETGQEQGPLAAGIYDLPLGMVSRALYLDQE</sequence>